<gene>
    <name evidence="1" type="ORF">SEA_WARPY_144</name>
</gene>
<evidence type="ECO:0000313" key="2">
    <source>
        <dbReference type="Proteomes" id="UP000225633"/>
    </source>
</evidence>
<proteinExistence type="predicted"/>
<accession>A0A221SB40</accession>
<dbReference type="Proteomes" id="UP000225633">
    <property type="component" value="Segment"/>
</dbReference>
<name>A0A221SB40_9CAUD</name>
<organism evidence="1 2">
    <name type="scientific">Streptomyces phage Warpy</name>
    <dbReference type="NCBI Taxonomy" id="2015805"/>
    <lineage>
        <taxon>Viruses</taxon>
        <taxon>Duplodnaviria</taxon>
        <taxon>Heunggongvirae</taxon>
        <taxon>Uroviricota</taxon>
        <taxon>Caudoviricetes</taxon>
        <taxon>Stanwilliamsviridae</taxon>
        <taxon>Boydwoodruffvirinae</taxon>
        <taxon>Samistivirus</taxon>
        <taxon>Samistivirus jay2jay</taxon>
    </lineage>
</organism>
<dbReference type="EMBL" id="MF358541">
    <property type="protein sequence ID" value="ASN73201.1"/>
    <property type="molecule type" value="Genomic_DNA"/>
</dbReference>
<reference evidence="2" key="1">
    <citation type="submission" date="2017-06" db="EMBL/GenBank/DDBJ databases">
        <authorList>
            <person name="Kim H.J."/>
            <person name="Triplett B.A."/>
        </authorList>
    </citation>
    <scope>NUCLEOTIDE SEQUENCE [LARGE SCALE GENOMIC DNA]</scope>
</reference>
<sequence length="52" mass="6148">MKTRVMKVYYNDLSDEEETKLLEAIESVICPNGDEEEHECRLEAITWETLKD</sequence>
<protein>
    <submittedName>
        <fullName evidence="1">Uncharacterized protein</fullName>
    </submittedName>
</protein>
<evidence type="ECO:0000313" key="1">
    <source>
        <dbReference type="EMBL" id="ASN73201.1"/>
    </source>
</evidence>